<keyword evidence="8" id="KW-1185">Reference proteome</keyword>
<dbReference type="InterPro" id="IPR006685">
    <property type="entry name" value="MscS_channel_2nd"/>
</dbReference>
<keyword evidence="2 5" id="KW-0812">Transmembrane</keyword>
<comment type="function">
    <text evidence="5">Mechanosensitive channel that participates in the regulation of osmotic pressure changes within the cell, opening in response to stretch forces in the membrane lipid bilayer, without the need for other proteins. Contributes to normal resistance to hypoosmotic shock. Forms an ion channel of 1.0 nanosiemens conductance with a slight preference for anions.</text>
</comment>
<dbReference type="Gene3D" id="2.60.120.10">
    <property type="entry name" value="Jelly Rolls"/>
    <property type="match status" value="1"/>
</dbReference>
<evidence type="ECO:0000256" key="2">
    <source>
        <dbReference type="ARBA" id="ARBA00022692"/>
    </source>
</evidence>
<dbReference type="HOGENOM" id="CLU_595716_0_0_6"/>
<feature type="transmembrane region" description="Helical" evidence="5">
    <location>
        <begin position="69"/>
        <end position="91"/>
    </location>
</feature>
<dbReference type="PROSITE" id="PS50042">
    <property type="entry name" value="CNMP_BINDING_3"/>
    <property type="match status" value="1"/>
</dbReference>
<dbReference type="EMBL" id="AP014633">
    <property type="protein sequence ID" value="BAP56484.1"/>
    <property type="molecule type" value="Genomic_DNA"/>
</dbReference>
<dbReference type="Pfam" id="PF00027">
    <property type="entry name" value="cNMP_binding"/>
    <property type="match status" value="1"/>
</dbReference>
<keyword evidence="5" id="KW-0407">Ion channel</keyword>
<evidence type="ECO:0000256" key="4">
    <source>
        <dbReference type="ARBA" id="ARBA00023136"/>
    </source>
</evidence>
<dbReference type="InterPro" id="IPR010920">
    <property type="entry name" value="LSM_dom_sf"/>
</dbReference>
<feature type="transmembrane region" description="Helical" evidence="5">
    <location>
        <begin position="98"/>
        <end position="118"/>
    </location>
</feature>
<dbReference type="GO" id="GO:0005886">
    <property type="term" value="C:plasma membrane"/>
    <property type="evidence" value="ECO:0007669"/>
    <property type="project" value="UniProtKB-SubCell"/>
</dbReference>
<dbReference type="KEGG" id="tig:THII_2187"/>
<dbReference type="STRING" id="40754.THII_2187"/>
<accession>A0A090AGZ9</accession>
<feature type="domain" description="Cyclic nucleotide-binding" evidence="6">
    <location>
        <begin position="301"/>
        <end position="405"/>
    </location>
</feature>
<dbReference type="InterPro" id="IPR014710">
    <property type="entry name" value="RmlC-like_jellyroll"/>
</dbReference>
<evidence type="ECO:0000313" key="8">
    <source>
        <dbReference type="Proteomes" id="UP000031623"/>
    </source>
</evidence>
<organism evidence="7 8">
    <name type="scientific">Thioploca ingrica</name>
    <dbReference type="NCBI Taxonomy" id="40754"/>
    <lineage>
        <taxon>Bacteria</taxon>
        <taxon>Pseudomonadati</taxon>
        <taxon>Pseudomonadota</taxon>
        <taxon>Gammaproteobacteria</taxon>
        <taxon>Thiotrichales</taxon>
        <taxon>Thiotrichaceae</taxon>
        <taxon>Thioploca</taxon>
    </lineage>
</organism>
<keyword evidence="4 5" id="KW-0472">Membrane</keyword>
<dbReference type="GO" id="GO:0008381">
    <property type="term" value="F:mechanosensitive monoatomic ion channel activity"/>
    <property type="evidence" value="ECO:0007669"/>
    <property type="project" value="InterPro"/>
</dbReference>
<evidence type="ECO:0000256" key="5">
    <source>
        <dbReference type="RuleBase" id="RU369025"/>
    </source>
</evidence>
<feature type="transmembrane region" description="Helical" evidence="5">
    <location>
        <begin position="28"/>
        <end position="49"/>
    </location>
</feature>
<dbReference type="InterPro" id="IPR045275">
    <property type="entry name" value="MscS_archaea/bacteria_type"/>
</dbReference>
<comment type="subunit">
    <text evidence="5">Homoheptamer.</text>
</comment>
<keyword evidence="5" id="KW-0813">Transport</keyword>
<comment type="similarity">
    <text evidence="5">Belongs to the MscS (TC 1.A.23) family.</text>
</comment>
<reference evidence="7 8" key="1">
    <citation type="journal article" date="2014" name="ISME J.">
        <title>Ecophysiology of Thioploca ingrica as revealed by the complete genome sequence supplemented with proteomic evidence.</title>
        <authorList>
            <person name="Kojima H."/>
            <person name="Ogura Y."/>
            <person name="Yamamoto N."/>
            <person name="Togashi T."/>
            <person name="Mori H."/>
            <person name="Watanabe T."/>
            <person name="Nemoto F."/>
            <person name="Kurokawa K."/>
            <person name="Hayashi T."/>
            <person name="Fukui M."/>
        </authorList>
    </citation>
    <scope>NUCLEOTIDE SEQUENCE [LARGE SCALE GENOMIC DNA]</scope>
</reference>
<comment type="subcellular location">
    <subcellularLocation>
        <location evidence="5">Cell inner membrane</location>
        <topology evidence="5">Multi-pass membrane protein</topology>
    </subcellularLocation>
    <subcellularLocation>
        <location evidence="1">Membrane</location>
    </subcellularLocation>
</comment>
<proteinExistence type="inferred from homology"/>
<name>A0A090AGZ9_9GAMM</name>
<dbReference type="InterPro" id="IPR018490">
    <property type="entry name" value="cNMP-bd_dom_sf"/>
</dbReference>
<dbReference type="Gene3D" id="2.30.30.60">
    <property type="match status" value="1"/>
</dbReference>
<dbReference type="InterPro" id="IPR023408">
    <property type="entry name" value="MscS_beta-dom_sf"/>
</dbReference>
<protein>
    <recommendedName>
        <fullName evidence="5">Small-conductance mechanosensitive channel</fullName>
    </recommendedName>
</protein>
<comment type="caution">
    <text evidence="5">Lacks conserved residue(s) required for the propagation of feature annotation.</text>
</comment>
<dbReference type="PANTHER" id="PTHR30221">
    <property type="entry name" value="SMALL-CONDUCTANCE MECHANOSENSITIVE CHANNEL"/>
    <property type="match status" value="1"/>
</dbReference>
<evidence type="ECO:0000256" key="3">
    <source>
        <dbReference type="ARBA" id="ARBA00022989"/>
    </source>
</evidence>
<keyword evidence="5" id="KW-0406">Ion transport</keyword>
<keyword evidence="5" id="KW-0997">Cell inner membrane</keyword>
<evidence type="ECO:0000313" key="7">
    <source>
        <dbReference type="EMBL" id="BAP56484.1"/>
    </source>
</evidence>
<gene>
    <name evidence="7" type="ORF">THII_2187</name>
</gene>
<dbReference type="SUPFAM" id="SSF50182">
    <property type="entry name" value="Sm-like ribonucleoproteins"/>
    <property type="match status" value="1"/>
</dbReference>
<keyword evidence="3 5" id="KW-1133">Transmembrane helix</keyword>
<evidence type="ECO:0000259" key="6">
    <source>
        <dbReference type="PROSITE" id="PS50042"/>
    </source>
</evidence>
<sequence>MVIGLVIYYGGEAYQTIGLTGLGTARFVLGYLLGIILFLTLAVLLQRLVQYLLLDWLVASTIGSSPPRLLAQLSAFFIYLLAFTAIVGVVFKKDLTVVLAASGAAGIVVGMALQNLILDVFAGLATNLDRVVKIGDNIQLHRSGDQIIEGTVEEISWRTMRILDLYSNTVIVPNRLVSSSVITNFSSPQPFSETGIIVTLDSKIPVNRAIRVLQAAATEVSALFTPPGAPAPSVLVSEILHLPKSVKYRISLYPAFTARAYARHLVQQRILHHLSFAGIRPAWQNEPEVAHLARLLGKTQLFVGLAEIDLQFLATHANLKLIEPETIVVQGGEVAMAMFLVVEGLLSAEVRRKIGTKPLPPEVLPPGSLVGGMAMLMGDVYEATVSSQTVSLMVEINYELLEKLFKQQPQAAHLLAQSATQLIHQKSALSPNYWLTEEADLSAEIFRNLKRSFAHLKLD</sequence>
<keyword evidence="5" id="KW-1003">Cell membrane</keyword>
<dbReference type="OrthoDB" id="9775207at2"/>
<dbReference type="SUPFAM" id="SSF51206">
    <property type="entry name" value="cAMP-binding domain-like"/>
    <property type="match status" value="1"/>
</dbReference>
<dbReference type="InterPro" id="IPR000595">
    <property type="entry name" value="cNMP-bd_dom"/>
</dbReference>
<evidence type="ECO:0000256" key="1">
    <source>
        <dbReference type="ARBA" id="ARBA00004370"/>
    </source>
</evidence>
<dbReference type="PANTHER" id="PTHR30221:SF1">
    <property type="entry name" value="SMALL-CONDUCTANCE MECHANOSENSITIVE CHANNEL"/>
    <property type="match status" value="1"/>
</dbReference>
<dbReference type="Gene3D" id="1.10.287.1260">
    <property type="match status" value="1"/>
</dbReference>
<dbReference type="Pfam" id="PF00924">
    <property type="entry name" value="MS_channel_2nd"/>
    <property type="match status" value="1"/>
</dbReference>
<dbReference type="Proteomes" id="UP000031623">
    <property type="component" value="Chromosome"/>
</dbReference>
<dbReference type="CDD" id="cd00038">
    <property type="entry name" value="CAP_ED"/>
    <property type="match status" value="1"/>
</dbReference>
<dbReference type="AlphaFoldDB" id="A0A090AGZ9"/>